<dbReference type="KEGG" id="zmm:Zmob_1470"/>
<name>A0A0H3G3T9_ZYMMA</name>
<organism evidence="1 2">
    <name type="scientific">Zymomonas mobilis subsp. mobilis (strain ATCC 10988 / DSM 424 / LMG 404 / NCIMB 8938 / NRRL B-806 / ZM1)</name>
    <dbReference type="NCBI Taxonomy" id="555217"/>
    <lineage>
        <taxon>Bacteria</taxon>
        <taxon>Pseudomonadati</taxon>
        <taxon>Pseudomonadota</taxon>
        <taxon>Alphaproteobacteria</taxon>
        <taxon>Sphingomonadales</taxon>
        <taxon>Zymomonadaceae</taxon>
        <taxon>Zymomonas</taxon>
    </lineage>
</organism>
<protein>
    <submittedName>
        <fullName evidence="1">Uncharacterized protein</fullName>
    </submittedName>
</protein>
<gene>
    <name evidence="1" type="ordered locus">Zmob_1470</name>
</gene>
<evidence type="ECO:0000313" key="2">
    <source>
        <dbReference type="Proteomes" id="UP000001494"/>
    </source>
</evidence>
<reference evidence="1 2" key="1">
    <citation type="journal article" date="2011" name="J. Bacteriol.">
        <title>Genome sequence of the ethanol-producing Zymomonas mobilis subsp. mobilis lectotype strain ATCC 10988.</title>
        <authorList>
            <person name="Pappas K.M."/>
            <person name="Kouvelis V.N."/>
            <person name="Saunders E."/>
            <person name="Brettin T.S."/>
            <person name="Bruce D."/>
            <person name="Detter C."/>
            <person name="Balakireva M."/>
            <person name="Han C.S."/>
            <person name="Savvakis G."/>
            <person name="Kyrpides N.C."/>
            <person name="Typas M.A."/>
        </authorList>
    </citation>
    <scope>NUCLEOTIDE SEQUENCE [LARGE SCALE GENOMIC DNA]</scope>
    <source>
        <strain evidence="2">ATCC 10988 / DSM 424 / CCUG 17860 / LMG 404 / NCIMB 8938 / NRRL B-806 / ZM1</strain>
    </source>
</reference>
<dbReference type="AlphaFoldDB" id="A0A0H3G3T9"/>
<accession>A0A0H3G3T9</accession>
<dbReference type="Proteomes" id="UP000001494">
    <property type="component" value="Chromosome"/>
</dbReference>
<dbReference type="EMBL" id="CP002850">
    <property type="protein sequence ID" value="AEH63289.1"/>
    <property type="molecule type" value="Genomic_DNA"/>
</dbReference>
<proteinExistence type="predicted"/>
<dbReference type="OrthoDB" id="7391233at2"/>
<dbReference type="HOGENOM" id="CLU_1805465_0_0_5"/>
<sequence length="143" mass="16266">MAIPLRYKSVISAVLLHYIAFAGQPLFAHHAKASESLSNRRWEDIPKGVAISIMPPVKASDGMPKQMVIFGNESCPKAPDSETIIVCRRLPESERYRIPVAMREEDRKVKEEKYQRTHRSWGQRVQDMGMLSAPDMNNPFKGN</sequence>
<evidence type="ECO:0000313" key="1">
    <source>
        <dbReference type="EMBL" id="AEH63289.1"/>
    </source>
</evidence>